<evidence type="ECO:0000313" key="4">
    <source>
        <dbReference type="Proteomes" id="UP000193498"/>
    </source>
</evidence>
<evidence type="ECO:0000313" key="3">
    <source>
        <dbReference type="EMBL" id="ORY06300.1"/>
    </source>
</evidence>
<keyword evidence="2" id="KW-0732">Signal</keyword>
<feature type="chain" id="PRO_5012711366" description="Extracellular membrane protein CFEM domain-containing protein" evidence="2">
    <location>
        <begin position="19"/>
        <end position="165"/>
    </location>
</feature>
<accession>A0A1Y1Z7Q7</accession>
<feature type="compositionally biased region" description="Low complexity" evidence="1">
    <location>
        <begin position="107"/>
        <end position="134"/>
    </location>
</feature>
<name>A0A1Y1Z7Q7_9FUNG</name>
<evidence type="ECO:0000256" key="2">
    <source>
        <dbReference type="SAM" id="SignalP"/>
    </source>
</evidence>
<dbReference type="InParanoid" id="A0A1Y1Z7Q7"/>
<gene>
    <name evidence="3" type="ORF">K493DRAFT_310631</name>
</gene>
<keyword evidence="4" id="KW-1185">Reference proteome</keyword>
<comment type="caution">
    <text evidence="3">The sequence shown here is derived from an EMBL/GenBank/DDBJ whole genome shotgun (WGS) entry which is preliminary data.</text>
</comment>
<dbReference type="Proteomes" id="UP000193498">
    <property type="component" value="Unassembled WGS sequence"/>
</dbReference>
<sequence>MKASTILATLCFVAGAQAATNYLIKAGAGNECEAADTYNQCIDNALTENCAATNNACNCKQAQTLVTCVGFCTKDPRIAGLGTAQQSEVTRWCAAASSTSALASTTVASSGSSSQPTNAQSSPSSAISQPATSPNGTNANKPSGAGKAEISLGLLGIAALISYVV</sequence>
<dbReference type="AlphaFoldDB" id="A0A1Y1Z7Q7"/>
<reference evidence="3 4" key="1">
    <citation type="submission" date="2016-07" db="EMBL/GenBank/DDBJ databases">
        <title>Pervasive Adenine N6-methylation of Active Genes in Fungi.</title>
        <authorList>
            <consortium name="DOE Joint Genome Institute"/>
            <person name="Mondo S.J."/>
            <person name="Dannebaum R.O."/>
            <person name="Kuo R.C."/>
            <person name="Labutti K."/>
            <person name="Haridas S."/>
            <person name="Kuo A."/>
            <person name="Salamov A."/>
            <person name="Ahrendt S.R."/>
            <person name="Lipzen A."/>
            <person name="Sullivan W."/>
            <person name="Andreopoulos W.B."/>
            <person name="Clum A."/>
            <person name="Lindquist E."/>
            <person name="Daum C."/>
            <person name="Ramamoorthy G.K."/>
            <person name="Gryganskyi A."/>
            <person name="Culley D."/>
            <person name="Magnuson J.K."/>
            <person name="James T.Y."/>
            <person name="O'Malley M.A."/>
            <person name="Stajich J.E."/>
            <person name="Spatafora J.W."/>
            <person name="Visel A."/>
            <person name="Grigoriev I.V."/>
        </authorList>
    </citation>
    <scope>NUCLEOTIDE SEQUENCE [LARGE SCALE GENOMIC DNA]</scope>
    <source>
        <strain evidence="3 4">CBS 931.73</strain>
    </source>
</reference>
<protein>
    <recommendedName>
        <fullName evidence="5">Extracellular membrane protein CFEM domain-containing protein</fullName>
    </recommendedName>
</protein>
<evidence type="ECO:0008006" key="5">
    <source>
        <dbReference type="Google" id="ProtNLM"/>
    </source>
</evidence>
<proteinExistence type="predicted"/>
<feature type="region of interest" description="Disordered" evidence="1">
    <location>
        <begin position="107"/>
        <end position="143"/>
    </location>
</feature>
<feature type="signal peptide" evidence="2">
    <location>
        <begin position="1"/>
        <end position="18"/>
    </location>
</feature>
<organism evidence="3 4">
    <name type="scientific">Basidiobolus meristosporus CBS 931.73</name>
    <dbReference type="NCBI Taxonomy" id="1314790"/>
    <lineage>
        <taxon>Eukaryota</taxon>
        <taxon>Fungi</taxon>
        <taxon>Fungi incertae sedis</taxon>
        <taxon>Zoopagomycota</taxon>
        <taxon>Entomophthoromycotina</taxon>
        <taxon>Basidiobolomycetes</taxon>
        <taxon>Basidiobolales</taxon>
        <taxon>Basidiobolaceae</taxon>
        <taxon>Basidiobolus</taxon>
    </lineage>
</organism>
<evidence type="ECO:0000256" key="1">
    <source>
        <dbReference type="SAM" id="MobiDB-lite"/>
    </source>
</evidence>
<dbReference type="EMBL" id="MCFE01000017">
    <property type="protein sequence ID" value="ORY06300.1"/>
    <property type="molecule type" value="Genomic_DNA"/>
</dbReference>